<dbReference type="AlphaFoldDB" id="A0A0A8J4J4"/>
<dbReference type="Pfam" id="PF00534">
    <property type="entry name" value="Glycos_transf_1"/>
    <property type="match status" value="1"/>
</dbReference>
<feature type="domain" description="Glycosyl transferase family 1" evidence="1">
    <location>
        <begin position="214"/>
        <end position="307"/>
    </location>
</feature>
<dbReference type="GO" id="GO:1901135">
    <property type="term" value="P:carbohydrate derivative metabolic process"/>
    <property type="evidence" value="ECO:0007669"/>
    <property type="project" value="UniProtKB-ARBA"/>
</dbReference>
<dbReference type="GO" id="GO:0016757">
    <property type="term" value="F:glycosyltransferase activity"/>
    <property type="evidence" value="ECO:0007669"/>
    <property type="project" value="InterPro"/>
</dbReference>
<keyword evidence="2" id="KW-0808">Transferase</keyword>
<dbReference type="SUPFAM" id="SSF53756">
    <property type="entry name" value="UDP-Glycosyltransferase/glycogen phosphorylase"/>
    <property type="match status" value="2"/>
</dbReference>
<organism evidence="2">
    <name type="scientific">Escherichia coli</name>
    <dbReference type="NCBI Taxonomy" id="562"/>
    <lineage>
        <taxon>Bacteria</taxon>
        <taxon>Pseudomonadati</taxon>
        <taxon>Pseudomonadota</taxon>
        <taxon>Gammaproteobacteria</taxon>
        <taxon>Enterobacterales</taxon>
        <taxon>Enterobacteriaceae</taxon>
        <taxon>Escherichia</taxon>
    </lineage>
</organism>
<accession>A0A0A8J4J4</accession>
<dbReference type="InterPro" id="IPR001296">
    <property type="entry name" value="Glyco_trans_1"/>
</dbReference>
<protein>
    <submittedName>
        <fullName evidence="2">Putative glycosyltransferase</fullName>
    </submittedName>
</protein>
<sequence length="740" mass="84929">MSMNLFFIVDKLDWAFGRIAQNIATELSGFNVKIVCTDDFKTVADFVMHLDKNVKEKSILHFFWRDYLMEVMNFTQRNPQYKEILISNIVTTHIPDHLFTYDDIANYERRIPLMNFVDGYFVTSGKLKELYSELSDFPPPHSVIYDNPEIPMSEVKSYDNRDRKKLVWIGNSKWGEYLGYQDYKGLNTIVLPALDKLKKSGYTFDYIEFDSSKGKTDREVILKTLSDADILLISSECEGTPLPLLEAMANSCAVVSTDVGIVNEVLPEKQLQYIVSRDAEAFYDSLKGLLDDQRGLEELQRMNYLAYRQQFVDGGLIADKWALFFKDMCSKSQNEFKNIFLREQKAPSFKERLISKAIYNLSRLALRLNLMNTLKQYSLLRKIYYKVAGTTTNQVDYDLLDEFYSNATEDKEVLAFYSAYWSGVATSTASFFKDDSIQYPYYSYEFPQVSTHVYLNRLAEKLAASKTLKSVIMSGGTQLQMELAKKIKALSPKIKIFFAWHGSPAQWVDSSQYSTFDGWYELYRGRIVDGVISFKPELDEILNAYGIRAFSVSNYVVSGTSFSKKLAAPDSANFRVGLFAAMFSWYKNPFPQLLAIGSLKGCELVTNLHLENNMKWVTSNIKLMALSENLNNKRFIELLSRLHVVCYVTNTECSPMIALESASVGTPCVVGPAGNIYKGFPELELYLVEKEVDNPTAIRNRLQLVRDNYGEIKVLLNAFVLEYNSRLELIKEKMYKELKQ</sequence>
<dbReference type="Gene3D" id="3.40.50.2000">
    <property type="entry name" value="Glycogen Phosphorylase B"/>
    <property type="match status" value="1"/>
</dbReference>
<name>A0A0A8J4J4_ECOLX</name>
<evidence type="ECO:0000313" key="2">
    <source>
        <dbReference type="EMBL" id="BAQ01329.1"/>
    </source>
</evidence>
<dbReference type="EMBL" id="AB812038">
    <property type="protein sequence ID" value="BAQ01329.1"/>
    <property type="molecule type" value="Genomic_DNA"/>
</dbReference>
<evidence type="ECO:0000259" key="1">
    <source>
        <dbReference type="Pfam" id="PF00534"/>
    </source>
</evidence>
<dbReference type="PANTHER" id="PTHR12526">
    <property type="entry name" value="GLYCOSYLTRANSFERASE"/>
    <property type="match status" value="1"/>
</dbReference>
<reference evidence="2" key="1">
    <citation type="journal article" date="2014" name="DNA Res.">
        <title>A complete view of the genetic diversity of the Escherichia coli O-antigen biosynthesis gene cluster.</title>
        <authorList>
            <person name="Iguchi A."/>
            <person name="Iyoda S."/>
            <person name="Kikuchi T."/>
            <person name="Ogura Y."/>
            <person name="Katsura K."/>
            <person name="Ohnishi M."/>
            <person name="Hayashi T."/>
            <person name="Thomson N.R."/>
        </authorList>
    </citation>
    <scope>NUCLEOTIDE SEQUENCE</scope>
    <source>
        <strain evidence="2">H68</strain>
    </source>
</reference>
<proteinExistence type="predicted"/>